<dbReference type="PRINTS" id="PR00368">
    <property type="entry name" value="FADPNR"/>
</dbReference>
<dbReference type="PANTHER" id="PTHR48105">
    <property type="entry name" value="THIOREDOXIN REDUCTASE 1-RELATED-RELATED"/>
    <property type="match status" value="1"/>
</dbReference>
<sequence length="311" mass="33215">MSTFDAVIVGGGPAGASCALWLKLLGFQPCIVERRAILGGLQNESPYPNVWIASSIGYRGQQVARAIHENVHSHDIASCLNTTVQSIIPRDGGFLVNTGSAATREVLFAPYLVIASGVRPADGGLRAGPKLLIGPGKQIDMTDWHNKSVAILGGGDSAFENYEFIRAKGASNIRIYARTIKARREFLQCVPVQNVRVGPYVVDPDTMTVAGQRYDAVVALYGWTPSLEFIGNLEFTRTSGGFIATDHRTAETSIQNVFTIGEVAHRMHPCCVTSMADGVVAAKEIQKRIEAAGKGDYLAPAGSATGLAARR</sequence>
<dbReference type="PRINTS" id="PR00469">
    <property type="entry name" value="PNDRDTASEII"/>
</dbReference>
<dbReference type="GO" id="GO:0004791">
    <property type="term" value="F:thioredoxin-disulfide reductase (NADPH) activity"/>
    <property type="evidence" value="ECO:0007669"/>
    <property type="project" value="UniProtKB-EC"/>
</dbReference>
<dbReference type="InterPro" id="IPR036188">
    <property type="entry name" value="FAD/NAD-bd_sf"/>
</dbReference>
<dbReference type="InterPro" id="IPR023753">
    <property type="entry name" value="FAD/NAD-binding_dom"/>
</dbReference>
<evidence type="ECO:0000313" key="5">
    <source>
        <dbReference type="Proteomes" id="UP001189813"/>
    </source>
</evidence>
<comment type="caution">
    <text evidence="4">The sequence shown here is derived from an EMBL/GenBank/DDBJ whole genome shotgun (WGS) entry which is preliminary data.</text>
</comment>
<evidence type="ECO:0000256" key="1">
    <source>
        <dbReference type="ARBA" id="ARBA00022630"/>
    </source>
</evidence>
<accession>A0ABM9JYB2</accession>
<keyword evidence="2 4" id="KW-0560">Oxidoreductase</keyword>
<dbReference type="RefSeq" id="WP_316669156.1">
    <property type="nucleotide sequence ID" value="NZ_CATZBU010000019.1"/>
</dbReference>
<keyword evidence="5" id="KW-1185">Reference proteome</keyword>
<evidence type="ECO:0000313" key="4">
    <source>
        <dbReference type="EMBL" id="CAJ0808361.1"/>
    </source>
</evidence>
<evidence type="ECO:0000259" key="3">
    <source>
        <dbReference type="Pfam" id="PF07992"/>
    </source>
</evidence>
<dbReference type="Proteomes" id="UP001189813">
    <property type="component" value="Unassembled WGS sequence"/>
</dbReference>
<gene>
    <name evidence="4" type="primary">trxB_2</name>
    <name evidence="4" type="ORF">LMG19083_04694</name>
</gene>
<dbReference type="Gene3D" id="3.50.50.60">
    <property type="entry name" value="FAD/NAD(P)-binding domain"/>
    <property type="match status" value="4"/>
</dbReference>
<feature type="domain" description="FAD/NAD(P)-binding" evidence="3">
    <location>
        <begin position="5"/>
        <end position="267"/>
    </location>
</feature>
<dbReference type="SUPFAM" id="SSF51905">
    <property type="entry name" value="FAD/NAD(P)-binding domain"/>
    <property type="match status" value="1"/>
</dbReference>
<dbReference type="EC" id="1.8.1.9" evidence="4"/>
<name>A0ABM9JYB2_9RALS</name>
<proteinExistence type="predicted"/>
<dbReference type="Pfam" id="PF07992">
    <property type="entry name" value="Pyr_redox_2"/>
    <property type="match status" value="1"/>
</dbReference>
<evidence type="ECO:0000256" key="2">
    <source>
        <dbReference type="ARBA" id="ARBA00023002"/>
    </source>
</evidence>
<dbReference type="EMBL" id="CATZBU010000019">
    <property type="protein sequence ID" value="CAJ0808361.1"/>
    <property type="molecule type" value="Genomic_DNA"/>
</dbReference>
<dbReference type="InterPro" id="IPR050097">
    <property type="entry name" value="Ferredoxin-NADP_redctase_2"/>
</dbReference>
<organism evidence="4 5">
    <name type="scientific">Ralstonia psammae</name>
    <dbReference type="NCBI Taxonomy" id="3058598"/>
    <lineage>
        <taxon>Bacteria</taxon>
        <taxon>Pseudomonadati</taxon>
        <taxon>Pseudomonadota</taxon>
        <taxon>Betaproteobacteria</taxon>
        <taxon>Burkholderiales</taxon>
        <taxon>Burkholderiaceae</taxon>
        <taxon>Ralstonia</taxon>
    </lineage>
</organism>
<reference evidence="4 5" key="1">
    <citation type="submission" date="2023-07" db="EMBL/GenBank/DDBJ databases">
        <authorList>
            <person name="Peeters C."/>
        </authorList>
    </citation>
    <scope>NUCLEOTIDE SEQUENCE [LARGE SCALE GENOMIC DNA]</scope>
    <source>
        <strain evidence="4 5">LMG 19083</strain>
    </source>
</reference>
<protein>
    <submittedName>
        <fullName evidence="4">Thioredoxin reductase</fullName>
        <ecNumber evidence="4">1.8.1.9</ecNumber>
    </submittedName>
</protein>
<keyword evidence="1" id="KW-0285">Flavoprotein</keyword>